<evidence type="ECO:0000256" key="2">
    <source>
        <dbReference type="SAM" id="MobiDB-lite"/>
    </source>
</evidence>
<reference evidence="5" key="1">
    <citation type="journal article" date="2023" name="Mar. Drugs">
        <title>Gemmata algarum, a Novel Planctomycete Isolated from an Algal Mat, Displays Antimicrobial Activity.</title>
        <authorList>
            <person name="Kumar G."/>
            <person name="Kallscheuer N."/>
            <person name="Kashif M."/>
            <person name="Ahamad S."/>
            <person name="Jagadeeshwari U."/>
            <person name="Pannikurungottu S."/>
            <person name="Haufschild T."/>
            <person name="Kabuu M."/>
            <person name="Sasikala C."/>
            <person name="Jogler C."/>
            <person name="Ramana C."/>
        </authorList>
    </citation>
    <scope>NUCLEOTIDE SEQUENCE [LARGE SCALE GENOMIC DNA]</scope>
    <source>
        <strain evidence="5">JC673</strain>
    </source>
</reference>
<dbReference type="PANTHER" id="PTHR13748:SF46">
    <property type="entry name" value="ZINC CHAPERONE YEIR"/>
    <property type="match status" value="1"/>
</dbReference>
<dbReference type="InterPro" id="IPR027417">
    <property type="entry name" value="P-loop_NTPase"/>
</dbReference>
<evidence type="ECO:0000313" key="4">
    <source>
        <dbReference type="EMBL" id="MDY3561531.1"/>
    </source>
</evidence>
<keyword evidence="5" id="KW-1185">Reference proteome</keyword>
<dbReference type="Gene3D" id="3.40.50.300">
    <property type="entry name" value="P-loop containing nucleotide triphosphate hydrolases"/>
    <property type="match status" value="1"/>
</dbReference>
<dbReference type="InterPro" id="IPR003495">
    <property type="entry name" value="CobW/HypB/UreG_nucleotide-bd"/>
</dbReference>
<dbReference type="SMART" id="SM00833">
    <property type="entry name" value="CobW_C"/>
    <property type="match status" value="1"/>
</dbReference>
<organism evidence="4 5">
    <name type="scientific">Gemmata algarum</name>
    <dbReference type="NCBI Taxonomy" id="2975278"/>
    <lineage>
        <taxon>Bacteria</taxon>
        <taxon>Pseudomonadati</taxon>
        <taxon>Planctomycetota</taxon>
        <taxon>Planctomycetia</taxon>
        <taxon>Gemmatales</taxon>
        <taxon>Gemmataceae</taxon>
        <taxon>Gemmata</taxon>
    </lineage>
</organism>
<dbReference type="InterPro" id="IPR051316">
    <property type="entry name" value="Zinc-reg_GTPase_activator"/>
</dbReference>
<dbReference type="Pfam" id="PF07683">
    <property type="entry name" value="CobW_C"/>
    <property type="match status" value="1"/>
</dbReference>
<dbReference type="Pfam" id="PF02492">
    <property type="entry name" value="cobW"/>
    <property type="match status" value="1"/>
</dbReference>
<feature type="region of interest" description="Disordered" evidence="2">
    <location>
        <begin position="207"/>
        <end position="286"/>
    </location>
</feature>
<evidence type="ECO:0000313" key="5">
    <source>
        <dbReference type="Proteomes" id="UP001272242"/>
    </source>
</evidence>
<gene>
    <name evidence="4" type="ORF">R5W23_002809</name>
</gene>
<name>A0ABU5F1R5_9BACT</name>
<dbReference type="PANTHER" id="PTHR13748">
    <property type="entry name" value="COBW-RELATED"/>
    <property type="match status" value="1"/>
</dbReference>
<sequence length="386" mass="40861">MHAVPTNLITGFLGVGKTTAVIDLLQRKEKGSRWAVLVNEYGAVSIDDALIEGSAPEGVTVREVGGGCVCCASAPFLPVAIHFLLLEARPERLIIETTGLGHPARLLDSLRMSYHGRLDVRATIGIVDPHDFAKPEMRDNPVFVDQIQMADVLVMNKLDAAAPELVSDFQSWANGLFPPKLLIAGTTQGRLDPAWLDLSANDERLPLFPQPRFPAPAPRKGGGEKGNLPPAPLPEGRGSSSGPLSAPDSQAAGEAASLPFPSGRGPGGGSPFSPSTEDGGRGSGVRRYLSAGGPACGWVFDPQIVFDEAKLLALLANTREVTRLKGVFHLPDEWAAVNRAGSALSVNPTAYRRDSRIEVFAAGLDWAVFERELLACLLIPGEGGST</sequence>
<comment type="caution">
    <text evidence="4">The sequence shown here is derived from an EMBL/GenBank/DDBJ whole genome shotgun (WGS) entry which is preliminary data.</text>
</comment>
<feature type="domain" description="CobW C-terminal" evidence="3">
    <location>
        <begin position="295"/>
        <end position="377"/>
    </location>
</feature>
<dbReference type="Proteomes" id="UP001272242">
    <property type="component" value="Unassembled WGS sequence"/>
</dbReference>
<evidence type="ECO:0000259" key="3">
    <source>
        <dbReference type="SMART" id="SM00833"/>
    </source>
</evidence>
<comment type="function">
    <text evidence="1">Zinc chaperone that directly transfers zinc cofactor to target proteins, thereby activating them. Zinc is transferred from the CXCC motif in the GTPase domain to the zinc binding site in target proteins in a process requiring GTP hydrolysis.</text>
</comment>
<feature type="compositionally biased region" description="Pro residues" evidence="2">
    <location>
        <begin position="208"/>
        <end position="217"/>
    </location>
</feature>
<proteinExistence type="predicted"/>
<dbReference type="InterPro" id="IPR011629">
    <property type="entry name" value="CobW-like_C"/>
</dbReference>
<protein>
    <submittedName>
        <fullName evidence="4">GTP-binding protein</fullName>
    </submittedName>
</protein>
<dbReference type="CDD" id="cd03112">
    <property type="entry name" value="CobW-like"/>
    <property type="match status" value="1"/>
</dbReference>
<evidence type="ECO:0000256" key="1">
    <source>
        <dbReference type="ARBA" id="ARBA00045658"/>
    </source>
</evidence>
<accession>A0ABU5F1R5</accession>
<dbReference type="EMBL" id="JAXBLV010000196">
    <property type="protein sequence ID" value="MDY3561531.1"/>
    <property type="molecule type" value="Genomic_DNA"/>
</dbReference>
<dbReference type="RefSeq" id="WP_320687929.1">
    <property type="nucleotide sequence ID" value="NZ_JAXBLV010000196.1"/>
</dbReference>
<dbReference type="SUPFAM" id="SSF52540">
    <property type="entry name" value="P-loop containing nucleoside triphosphate hydrolases"/>
    <property type="match status" value="1"/>
</dbReference>